<accession>A0AC36KJQ8</accession>
<gene>
    <name evidence="2" type="primary">ftsW</name>
</gene>
<reference evidence="2" key="2">
    <citation type="submission" date="2025-08" db="UniProtKB">
        <authorList>
            <consortium name="RefSeq"/>
        </authorList>
    </citation>
    <scope>IDENTIFICATION</scope>
</reference>
<evidence type="ECO:0000313" key="1">
    <source>
        <dbReference type="Proteomes" id="UP000675920"/>
    </source>
</evidence>
<organism evidence="1 2">
    <name type="scientific">Derxia gummosa DSM 723</name>
    <dbReference type="NCBI Taxonomy" id="1121388"/>
    <lineage>
        <taxon>Bacteria</taxon>
        <taxon>Pseudomonadati</taxon>
        <taxon>Pseudomonadota</taxon>
        <taxon>Betaproteobacteria</taxon>
        <taxon>Burkholderiales</taxon>
        <taxon>Alcaligenaceae</taxon>
        <taxon>Derxia</taxon>
    </lineage>
</organism>
<dbReference type="RefSeq" id="WP_084544833.1">
    <property type="nucleotide sequence ID" value="NZ_AXWS01000007.1"/>
</dbReference>
<proteinExistence type="predicted"/>
<reference evidence="2" key="1">
    <citation type="journal article" date="2004" name="J. Bacteriol.">
        <title>Functional analysis of the cell division protein FtsW of Escherichia coli.</title>
        <authorList>
            <person name="Pastoret S."/>
            <person name="Fraipont C."/>
            <person name="den Blaauwen T."/>
            <person name="Wolf B."/>
            <person name="Aarsman M.E."/>
            <person name="Piette A."/>
            <person name="Thomas A."/>
            <person name="Brasseur R."/>
            <person name="Nguyen-Disteche M."/>
        </authorList>
    </citation>
    <scope>NUCLEOTIDE SEQUENCE</scope>
</reference>
<protein>
    <submittedName>
        <fullName evidence="2">Lipid II flippase FtsW</fullName>
    </submittedName>
</protein>
<keyword evidence="1" id="KW-1185">Reference proteome</keyword>
<sequence>MAFATGVGSVGGAPVNVRGMATHDRLLMGATIALLLLGIVMVYSATIALPDSNRYGNLTPTFFVVRHIAAVAFAAVVAAFCFQIPSAAWQANAPRLFLIGLGLLVLVLIPGVGKGVLGARRWIPLGIMNMQPSELMKLFCVLYAADYTVRKQEWMHKLGKGFAPMAAVMMLVGLLLQLEPDMGAFIVIVAIAFGILFIGGLNGMLFIALVGALVVGFVGLIELSPYRAARILAFWDPWSEKNALGKAYQLTQALIAFGRGEWTGVGLGASVQKLHYLPEAHTDFLLAVVGEELGFAGVALVIGLFYLILRRCFDIGRQAIALDRTFQGLVAQGVGVWFGAQVFINMGVNLGLLPTKGLTLPLMSYGGSGILVNLIALAMVLRIDWETRRMMRGQRV</sequence>
<name>A0AC36KJQ8_9BURK</name>
<dbReference type="Proteomes" id="UP000675920">
    <property type="component" value="Unplaced"/>
</dbReference>
<evidence type="ECO:0000313" key="2">
    <source>
        <dbReference type="RefSeq" id="WP_084544833.1"/>
    </source>
</evidence>